<keyword evidence="3 7" id="KW-0812">Transmembrane</keyword>
<evidence type="ECO:0000256" key="2">
    <source>
        <dbReference type="ARBA" id="ARBA00006840"/>
    </source>
</evidence>
<evidence type="ECO:0000256" key="1">
    <source>
        <dbReference type="ARBA" id="ARBA00004141"/>
    </source>
</evidence>
<dbReference type="InterPro" id="IPR018499">
    <property type="entry name" value="Tetraspanin/Peripherin"/>
</dbReference>
<dbReference type="InterPro" id="IPR000301">
    <property type="entry name" value="Tetraspanin_animals"/>
</dbReference>
<organism evidence="8 9">
    <name type="scientific">Brassicogethes aeneus</name>
    <name type="common">Rape pollen beetle</name>
    <name type="synonym">Meligethes aeneus</name>
    <dbReference type="NCBI Taxonomy" id="1431903"/>
    <lineage>
        <taxon>Eukaryota</taxon>
        <taxon>Metazoa</taxon>
        <taxon>Ecdysozoa</taxon>
        <taxon>Arthropoda</taxon>
        <taxon>Hexapoda</taxon>
        <taxon>Insecta</taxon>
        <taxon>Pterygota</taxon>
        <taxon>Neoptera</taxon>
        <taxon>Endopterygota</taxon>
        <taxon>Coleoptera</taxon>
        <taxon>Polyphaga</taxon>
        <taxon>Cucujiformia</taxon>
        <taxon>Nitidulidae</taxon>
        <taxon>Meligethinae</taxon>
        <taxon>Brassicogethes</taxon>
    </lineage>
</organism>
<protein>
    <recommendedName>
        <fullName evidence="7">Tetraspanin</fullName>
    </recommendedName>
</protein>
<dbReference type="AlphaFoldDB" id="A0A9P0FFH0"/>
<comment type="similarity">
    <text evidence="2 7">Belongs to the tetraspanin (TM4SF) family.</text>
</comment>
<evidence type="ECO:0000313" key="8">
    <source>
        <dbReference type="EMBL" id="CAH0554486.1"/>
    </source>
</evidence>
<keyword evidence="5 7" id="KW-0472">Membrane</keyword>
<feature type="disulfide bond" evidence="6">
    <location>
        <begin position="146"/>
        <end position="182"/>
    </location>
</feature>
<dbReference type="PANTHER" id="PTHR19282">
    <property type="entry name" value="TETRASPANIN"/>
    <property type="match status" value="1"/>
</dbReference>
<name>A0A9P0FFH0_BRAAE</name>
<evidence type="ECO:0000256" key="6">
    <source>
        <dbReference type="PIRSR" id="PIRSR002419-1"/>
    </source>
</evidence>
<dbReference type="InterPro" id="IPR008952">
    <property type="entry name" value="Tetraspanin_EC2_sf"/>
</dbReference>
<feature type="transmembrane region" description="Helical" evidence="7">
    <location>
        <begin position="50"/>
        <end position="74"/>
    </location>
</feature>
<feature type="transmembrane region" description="Helical" evidence="7">
    <location>
        <begin position="81"/>
        <end position="104"/>
    </location>
</feature>
<dbReference type="InterPro" id="IPR018503">
    <property type="entry name" value="Tetraspanin_CS"/>
</dbReference>
<dbReference type="EMBL" id="OV121135">
    <property type="protein sequence ID" value="CAH0554486.1"/>
    <property type="molecule type" value="Genomic_DNA"/>
</dbReference>
<dbReference type="PROSITE" id="PS00421">
    <property type="entry name" value="TM4_1"/>
    <property type="match status" value="1"/>
</dbReference>
<feature type="transmembrane region" description="Helical" evidence="7">
    <location>
        <begin position="7"/>
        <end position="30"/>
    </location>
</feature>
<keyword evidence="4 7" id="KW-1133">Transmembrane helix</keyword>
<evidence type="ECO:0000256" key="7">
    <source>
        <dbReference type="RuleBase" id="RU361218"/>
    </source>
</evidence>
<dbReference type="PANTHER" id="PTHR19282:SF521">
    <property type="entry name" value="IP01817P-RELATED"/>
    <property type="match status" value="1"/>
</dbReference>
<feature type="transmembrane region" description="Helical" evidence="7">
    <location>
        <begin position="196"/>
        <end position="218"/>
    </location>
</feature>
<accession>A0A9P0FFH0</accession>
<reference evidence="8" key="1">
    <citation type="submission" date="2021-12" db="EMBL/GenBank/DDBJ databases">
        <authorList>
            <person name="King R."/>
        </authorList>
    </citation>
    <scope>NUCLEOTIDE SEQUENCE</scope>
</reference>
<dbReference type="Pfam" id="PF00335">
    <property type="entry name" value="Tetraspanin"/>
    <property type="match status" value="1"/>
</dbReference>
<dbReference type="CDD" id="cd03127">
    <property type="entry name" value="tetraspanin_LEL"/>
    <property type="match status" value="1"/>
</dbReference>
<dbReference type="GO" id="GO:0005886">
    <property type="term" value="C:plasma membrane"/>
    <property type="evidence" value="ECO:0007669"/>
    <property type="project" value="TreeGrafter"/>
</dbReference>
<evidence type="ECO:0000256" key="4">
    <source>
        <dbReference type="ARBA" id="ARBA00022989"/>
    </source>
</evidence>
<dbReference type="Gene3D" id="1.10.1450.10">
    <property type="entry name" value="Tetraspanin"/>
    <property type="match status" value="1"/>
</dbReference>
<dbReference type="Proteomes" id="UP001154078">
    <property type="component" value="Chromosome 4"/>
</dbReference>
<dbReference type="SUPFAM" id="SSF48652">
    <property type="entry name" value="Tetraspanin"/>
    <property type="match status" value="1"/>
</dbReference>
<keyword evidence="6" id="KW-1015">Disulfide bond</keyword>
<dbReference type="PIRSF" id="PIRSF002419">
    <property type="entry name" value="Tetraspanin"/>
    <property type="match status" value="1"/>
</dbReference>
<gene>
    <name evidence="8" type="ORF">MELIAE_LOCUS6069</name>
</gene>
<dbReference type="OrthoDB" id="71600at2759"/>
<evidence type="ECO:0000256" key="3">
    <source>
        <dbReference type="ARBA" id="ARBA00022692"/>
    </source>
</evidence>
<sequence>MGCATGLVKYFVFLANLIFALAGLALIIIGCLYKFHYSEASAALPSDFSLAPWLSIIIGGIVFVTAFLGCCGAVKESTCMLTTYAIILLTIFIVQVAIGIYAFLQIKDTNEFRHSIRQNYQKAFDKRDQTPQANETIQLVQSVMHCCGVDGPDDWNYLPPTCCENKDKNCGKASSNLFQIGCSEALFTFFEKSFKIIGGVVIGVAAAEIIGAVFGLCLSSSIRNHYRRNIYA</sequence>
<evidence type="ECO:0000256" key="5">
    <source>
        <dbReference type="ARBA" id="ARBA00023136"/>
    </source>
</evidence>
<evidence type="ECO:0000313" key="9">
    <source>
        <dbReference type="Proteomes" id="UP001154078"/>
    </source>
</evidence>
<proteinExistence type="inferred from homology"/>
<feature type="disulfide bond" evidence="6">
    <location>
        <begin position="147"/>
        <end position="163"/>
    </location>
</feature>
<comment type="subcellular location">
    <subcellularLocation>
        <location evidence="1 7">Membrane</location>
        <topology evidence="1 7">Multi-pass membrane protein</topology>
    </subcellularLocation>
</comment>
<dbReference type="PRINTS" id="PR00259">
    <property type="entry name" value="TMFOUR"/>
</dbReference>
<keyword evidence="9" id="KW-1185">Reference proteome</keyword>